<evidence type="ECO:0000313" key="3">
    <source>
        <dbReference type="Proteomes" id="UP000821837"/>
    </source>
</evidence>
<reference evidence="2" key="1">
    <citation type="journal article" date="2020" name="Cell">
        <title>Large-Scale Comparative Analyses of Tick Genomes Elucidate Their Genetic Diversity and Vector Capacities.</title>
        <authorList>
            <consortium name="Tick Genome and Microbiome Consortium (TIGMIC)"/>
            <person name="Jia N."/>
            <person name="Wang J."/>
            <person name="Shi W."/>
            <person name="Du L."/>
            <person name="Sun Y."/>
            <person name="Zhan W."/>
            <person name="Jiang J.F."/>
            <person name="Wang Q."/>
            <person name="Zhang B."/>
            <person name="Ji P."/>
            <person name="Bell-Sakyi L."/>
            <person name="Cui X.M."/>
            <person name="Yuan T.T."/>
            <person name="Jiang B.G."/>
            <person name="Yang W.F."/>
            <person name="Lam T.T."/>
            <person name="Chang Q.C."/>
            <person name="Ding S.J."/>
            <person name="Wang X.J."/>
            <person name="Zhu J.G."/>
            <person name="Ruan X.D."/>
            <person name="Zhao L."/>
            <person name="Wei J.T."/>
            <person name="Ye R.Z."/>
            <person name="Que T.C."/>
            <person name="Du C.H."/>
            <person name="Zhou Y.H."/>
            <person name="Cheng J.X."/>
            <person name="Dai P.F."/>
            <person name="Guo W.B."/>
            <person name="Han X.H."/>
            <person name="Huang E.J."/>
            <person name="Li L.F."/>
            <person name="Wei W."/>
            <person name="Gao Y.C."/>
            <person name="Liu J.Z."/>
            <person name="Shao H.Z."/>
            <person name="Wang X."/>
            <person name="Wang C.C."/>
            <person name="Yang T.C."/>
            <person name="Huo Q.B."/>
            <person name="Li W."/>
            <person name="Chen H.Y."/>
            <person name="Chen S.E."/>
            <person name="Zhou L.G."/>
            <person name="Ni X.B."/>
            <person name="Tian J.H."/>
            <person name="Sheng Y."/>
            <person name="Liu T."/>
            <person name="Pan Y.S."/>
            <person name="Xia L.Y."/>
            <person name="Li J."/>
            <person name="Zhao F."/>
            <person name="Cao W.C."/>
        </authorList>
    </citation>
    <scope>NUCLEOTIDE SEQUENCE</scope>
    <source>
        <strain evidence="2">Rsan-2018</strain>
    </source>
</reference>
<feature type="region of interest" description="Disordered" evidence="1">
    <location>
        <begin position="107"/>
        <end position="152"/>
    </location>
</feature>
<dbReference type="AlphaFoldDB" id="A0A9D4QC44"/>
<comment type="caution">
    <text evidence="2">The sequence shown here is derived from an EMBL/GenBank/DDBJ whole genome shotgun (WGS) entry which is preliminary data.</text>
</comment>
<evidence type="ECO:0000313" key="2">
    <source>
        <dbReference type="EMBL" id="KAH7975695.1"/>
    </source>
</evidence>
<keyword evidence="3" id="KW-1185">Reference proteome</keyword>
<reference evidence="2" key="2">
    <citation type="submission" date="2021-09" db="EMBL/GenBank/DDBJ databases">
        <authorList>
            <person name="Jia N."/>
            <person name="Wang J."/>
            <person name="Shi W."/>
            <person name="Du L."/>
            <person name="Sun Y."/>
            <person name="Zhan W."/>
            <person name="Jiang J."/>
            <person name="Wang Q."/>
            <person name="Zhang B."/>
            <person name="Ji P."/>
            <person name="Sakyi L.B."/>
            <person name="Cui X."/>
            <person name="Yuan T."/>
            <person name="Jiang B."/>
            <person name="Yang W."/>
            <person name="Lam T.T.-Y."/>
            <person name="Chang Q."/>
            <person name="Ding S."/>
            <person name="Wang X."/>
            <person name="Zhu J."/>
            <person name="Ruan X."/>
            <person name="Zhao L."/>
            <person name="Wei J."/>
            <person name="Que T."/>
            <person name="Du C."/>
            <person name="Cheng J."/>
            <person name="Dai P."/>
            <person name="Han X."/>
            <person name="Huang E."/>
            <person name="Gao Y."/>
            <person name="Liu J."/>
            <person name="Shao H."/>
            <person name="Ye R."/>
            <person name="Li L."/>
            <person name="Wei W."/>
            <person name="Wang X."/>
            <person name="Wang C."/>
            <person name="Huo Q."/>
            <person name="Li W."/>
            <person name="Guo W."/>
            <person name="Chen H."/>
            <person name="Chen S."/>
            <person name="Zhou L."/>
            <person name="Zhou L."/>
            <person name="Ni X."/>
            <person name="Tian J."/>
            <person name="Zhou Y."/>
            <person name="Sheng Y."/>
            <person name="Liu T."/>
            <person name="Pan Y."/>
            <person name="Xia L."/>
            <person name="Li J."/>
            <person name="Zhao F."/>
            <person name="Cao W."/>
        </authorList>
    </citation>
    <scope>NUCLEOTIDE SEQUENCE</scope>
    <source>
        <strain evidence="2">Rsan-2018</strain>
        <tissue evidence="2">Larvae</tissue>
    </source>
</reference>
<dbReference type="VEuPathDB" id="VectorBase:RSAN_047668"/>
<dbReference type="Proteomes" id="UP000821837">
    <property type="component" value="Chromosome 10"/>
</dbReference>
<name>A0A9D4QC44_RHISA</name>
<gene>
    <name evidence="2" type="ORF">HPB52_004583</name>
</gene>
<protein>
    <submittedName>
        <fullName evidence="2">Uncharacterized protein</fullName>
    </submittedName>
</protein>
<evidence type="ECO:0000256" key="1">
    <source>
        <dbReference type="SAM" id="MobiDB-lite"/>
    </source>
</evidence>
<organism evidence="2 3">
    <name type="scientific">Rhipicephalus sanguineus</name>
    <name type="common">Brown dog tick</name>
    <name type="synonym">Ixodes sanguineus</name>
    <dbReference type="NCBI Taxonomy" id="34632"/>
    <lineage>
        <taxon>Eukaryota</taxon>
        <taxon>Metazoa</taxon>
        <taxon>Ecdysozoa</taxon>
        <taxon>Arthropoda</taxon>
        <taxon>Chelicerata</taxon>
        <taxon>Arachnida</taxon>
        <taxon>Acari</taxon>
        <taxon>Parasitiformes</taxon>
        <taxon>Ixodida</taxon>
        <taxon>Ixodoidea</taxon>
        <taxon>Ixodidae</taxon>
        <taxon>Rhipicephalinae</taxon>
        <taxon>Rhipicephalus</taxon>
        <taxon>Rhipicephalus</taxon>
    </lineage>
</organism>
<proteinExistence type="predicted"/>
<accession>A0A9D4QC44</accession>
<dbReference type="EMBL" id="JABSTV010001246">
    <property type="protein sequence ID" value="KAH7975695.1"/>
    <property type="molecule type" value="Genomic_DNA"/>
</dbReference>
<sequence length="314" mass="33406">MLWNLIASASAARLHHEQAQRFCKVVGEQPTALHLPAPAADTEAFARHLASSGAPCLTVSTAVSSDTLAPPQRALPGVLGTVGRPVPTPAVAADCVSSAAVASLPCTDVRDPRNMPLPVDSEHEPDDMDSTSTRKRSRPSESGSDDEGASHKMHAVETEHLKIISPTVLSSDAVAEEHSATHDADGTNETDFQPVLSKSRKCRYQLRASALLLAPLLRANQARAAEVMAAADTMGPSASSPSASGTVIFRPANVGASFHRIFRLAIAQALSALPGVKEVRVNTKKNIGTSWQRTHLQQNGWIASWPRRSSRKYP</sequence>